<keyword evidence="3" id="KW-1185">Reference proteome</keyword>
<dbReference type="PANTHER" id="PTHR35014">
    <property type="entry name" value="INFECTION RESPONSE PROTEIN-RELATED"/>
    <property type="match status" value="1"/>
</dbReference>
<evidence type="ECO:0000313" key="4">
    <source>
        <dbReference type="WBParaSite" id="EVEC_0001281301-mRNA-1"/>
    </source>
</evidence>
<dbReference type="OrthoDB" id="5793387at2759"/>
<evidence type="ECO:0000313" key="3">
    <source>
        <dbReference type="Proteomes" id="UP000274131"/>
    </source>
</evidence>
<proteinExistence type="predicted"/>
<dbReference type="STRING" id="51028.A0A0N4VP90"/>
<reference evidence="4" key="1">
    <citation type="submission" date="2017-02" db="UniProtKB">
        <authorList>
            <consortium name="WormBaseParasite"/>
        </authorList>
    </citation>
    <scope>IDENTIFICATION</scope>
</reference>
<keyword evidence="1" id="KW-0812">Transmembrane</keyword>
<evidence type="ECO:0000256" key="1">
    <source>
        <dbReference type="SAM" id="Phobius"/>
    </source>
</evidence>
<dbReference type="PANTHER" id="PTHR35014:SF1">
    <property type="entry name" value="INFECTION RESPONSE PROTEIN"/>
    <property type="match status" value="1"/>
</dbReference>
<dbReference type="Proteomes" id="UP000274131">
    <property type="component" value="Unassembled WGS sequence"/>
</dbReference>
<reference evidence="2 3" key="2">
    <citation type="submission" date="2018-10" db="EMBL/GenBank/DDBJ databases">
        <authorList>
            <consortium name="Pathogen Informatics"/>
        </authorList>
    </citation>
    <scope>NUCLEOTIDE SEQUENCE [LARGE SCALE GENOMIC DNA]</scope>
</reference>
<dbReference type="EMBL" id="UXUI01013134">
    <property type="protein sequence ID" value="VDD97235.1"/>
    <property type="molecule type" value="Genomic_DNA"/>
</dbReference>
<dbReference type="AlphaFoldDB" id="A0A0N4VP90"/>
<sequence>MVIRSCYAIFLESFNLELGPMNMLPPYSLFLQVTSMTSFYDVCRPTNSLMNCLNTRAPRECINLATFRSLTLYNNDAFNYLSMYAAFEYICGTGYQEFVNNEECFLRSVNDISLRQRVAHCQLLIDAANPIDVCESGSVNVQCVRNAYQWYCGPQIAHGMCEITVNFIRRLDVLDLNCLGELSALCNKTPSKKLSLVVIMIIVFFGAASNMSF</sequence>
<feature type="transmembrane region" description="Helical" evidence="1">
    <location>
        <begin position="194"/>
        <end position="212"/>
    </location>
</feature>
<keyword evidence="1" id="KW-0472">Membrane</keyword>
<dbReference type="WBParaSite" id="EVEC_0001281301-mRNA-1">
    <property type="protein sequence ID" value="EVEC_0001281301-mRNA-1"/>
    <property type="gene ID" value="EVEC_0001281301"/>
</dbReference>
<name>A0A0N4VP90_ENTVE</name>
<keyword evidence="1" id="KW-1133">Transmembrane helix</keyword>
<evidence type="ECO:0000313" key="2">
    <source>
        <dbReference type="EMBL" id="VDD97235.1"/>
    </source>
</evidence>
<accession>A0A0N4VP90</accession>
<protein>
    <submittedName>
        <fullName evidence="4">DUF19 domain-containing protein</fullName>
    </submittedName>
</protein>
<gene>
    <name evidence="2" type="ORF">EVEC_LOCUS11986</name>
</gene>
<organism evidence="4">
    <name type="scientific">Enterobius vermicularis</name>
    <name type="common">Human pinworm</name>
    <dbReference type="NCBI Taxonomy" id="51028"/>
    <lineage>
        <taxon>Eukaryota</taxon>
        <taxon>Metazoa</taxon>
        <taxon>Ecdysozoa</taxon>
        <taxon>Nematoda</taxon>
        <taxon>Chromadorea</taxon>
        <taxon>Rhabditida</taxon>
        <taxon>Spirurina</taxon>
        <taxon>Oxyuridomorpha</taxon>
        <taxon>Oxyuroidea</taxon>
        <taxon>Oxyuridae</taxon>
        <taxon>Enterobius</taxon>
    </lineage>
</organism>